<feature type="signal peptide" evidence="6">
    <location>
        <begin position="1"/>
        <end position="24"/>
    </location>
</feature>
<reference evidence="7" key="1">
    <citation type="journal article" date="2013" name="J. Plant Res.">
        <title>Effect of fungi and light on seed germination of three Opuntia species from semiarid lands of central Mexico.</title>
        <authorList>
            <person name="Delgado-Sanchez P."/>
            <person name="Jimenez-Bremont J.F."/>
            <person name="Guerrero-Gonzalez Mde L."/>
            <person name="Flores J."/>
        </authorList>
    </citation>
    <scope>NUCLEOTIDE SEQUENCE</scope>
    <source>
        <tissue evidence="7">Cladode</tissue>
    </source>
</reference>
<dbReference type="PANTHER" id="PTHR34359:SF28">
    <property type="entry name" value="CLAVATA3_ESR (CLE)-RELATED PROTEIN 12"/>
    <property type="match status" value="1"/>
</dbReference>
<evidence type="ECO:0000256" key="5">
    <source>
        <dbReference type="SAM" id="MobiDB-lite"/>
    </source>
</evidence>
<feature type="region of interest" description="Disordered" evidence="5">
    <location>
        <begin position="133"/>
        <end position="164"/>
    </location>
</feature>
<sequence>MVINNSLWVLTLFLLCIFVSLLSCSVKYNNNTSQYESRQYWYQLSFSYSLQAERLLFLHHDQEINNDTTSQYRSWQSYFLQSERPLILHYDQQSINNEGGVGDGFFGNLRRHRKLLEETQLFDFTPFKPRIPVQSEPVAEGPDADPLYGEQKRLVPTGPNPLHH</sequence>
<dbReference type="AlphaFoldDB" id="A0A7C9CZZ6"/>
<keyword evidence="2" id="KW-0217">Developmental protein</keyword>
<accession>A0A7C9CZZ6</accession>
<organism evidence="7">
    <name type="scientific">Opuntia streptacantha</name>
    <name type="common">Prickly pear cactus</name>
    <name type="synonym">Opuntia cardona</name>
    <dbReference type="NCBI Taxonomy" id="393608"/>
    <lineage>
        <taxon>Eukaryota</taxon>
        <taxon>Viridiplantae</taxon>
        <taxon>Streptophyta</taxon>
        <taxon>Embryophyta</taxon>
        <taxon>Tracheophyta</taxon>
        <taxon>Spermatophyta</taxon>
        <taxon>Magnoliopsida</taxon>
        <taxon>eudicotyledons</taxon>
        <taxon>Gunneridae</taxon>
        <taxon>Pentapetalae</taxon>
        <taxon>Caryophyllales</taxon>
        <taxon>Cactineae</taxon>
        <taxon>Cactaceae</taxon>
        <taxon>Opuntioideae</taxon>
        <taxon>Opuntia</taxon>
    </lineage>
</organism>
<feature type="chain" id="PRO_5027737939" evidence="6">
    <location>
        <begin position="25"/>
        <end position="164"/>
    </location>
</feature>
<dbReference type="GO" id="GO:0030154">
    <property type="term" value="P:cell differentiation"/>
    <property type="evidence" value="ECO:0007669"/>
    <property type="project" value="UniProtKB-KW"/>
</dbReference>
<dbReference type="InterPro" id="IPR039618">
    <property type="entry name" value="CLE9-13"/>
</dbReference>
<keyword evidence="3" id="KW-0221">Differentiation</keyword>
<keyword evidence="4" id="KW-0379">Hydroxylation</keyword>
<proteinExistence type="inferred from homology"/>
<evidence type="ECO:0000313" key="7">
    <source>
        <dbReference type="EMBL" id="MBA4629787.1"/>
    </source>
</evidence>
<evidence type="ECO:0000256" key="6">
    <source>
        <dbReference type="SAM" id="SignalP"/>
    </source>
</evidence>
<evidence type="ECO:0000256" key="1">
    <source>
        <dbReference type="ARBA" id="ARBA00005416"/>
    </source>
</evidence>
<dbReference type="PANTHER" id="PTHR34359">
    <property type="entry name" value="CLAVATA3/ESR (CLE)-RELATED PROTEIN 10"/>
    <property type="match status" value="1"/>
</dbReference>
<evidence type="ECO:0000256" key="4">
    <source>
        <dbReference type="ARBA" id="ARBA00023278"/>
    </source>
</evidence>
<reference evidence="7" key="2">
    <citation type="submission" date="2020-07" db="EMBL/GenBank/DDBJ databases">
        <authorList>
            <person name="Vera ALvarez R."/>
            <person name="Arias-Moreno D.M."/>
            <person name="Jimenez-Jacinto V."/>
            <person name="Jimenez-Bremont J.F."/>
            <person name="Swaminathan K."/>
            <person name="Moose S.P."/>
            <person name="Guerrero-Gonzalez M.L."/>
            <person name="Marino-Ramirez L."/>
            <person name="Landsman D."/>
            <person name="Rodriguez-Kessler M."/>
            <person name="Delgado-Sanchez P."/>
        </authorList>
    </citation>
    <scope>NUCLEOTIDE SEQUENCE</scope>
    <source>
        <tissue evidence="7">Cladode</tissue>
    </source>
</reference>
<keyword evidence="6" id="KW-0732">Signal</keyword>
<protein>
    <submittedName>
        <fullName evidence="7">Uncharacterized protein</fullName>
    </submittedName>
</protein>
<evidence type="ECO:0000256" key="2">
    <source>
        <dbReference type="ARBA" id="ARBA00022473"/>
    </source>
</evidence>
<dbReference type="EMBL" id="GISG01070857">
    <property type="protein sequence ID" value="MBA4629787.1"/>
    <property type="molecule type" value="Transcribed_RNA"/>
</dbReference>
<evidence type="ECO:0000256" key="3">
    <source>
        <dbReference type="ARBA" id="ARBA00022782"/>
    </source>
</evidence>
<name>A0A7C9CZZ6_OPUST</name>
<comment type="similarity">
    <text evidence="1">Belongs to the CLV3/ESR signal peptide family.</text>
</comment>